<dbReference type="EMBL" id="PP856721">
    <property type="protein sequence ID" value="XCH40235.1"/>
    <property type="molecule type" value="Genomic_DNA"/>
</dbReference>
<gene>
    <name evidence="1" type="ORF">NDDWPVAN_CDS0109</name>
</gene>
<reference evidence="1" key="1">
    <citation type="submission" date="2024-05" db="EMBL/GenBank/DDBJ databases">
        <authorList>
            <person name="Mugo M.M."/>
            <person name="Musyoki A.M."/>
            <person name="Makumi A.M."/>
            <person name="Mutai I."/>
            <person name="Drechsel O."/>
            <person name="Kering K.K."/>
            <person name="Muturi P."/>
            <person name="Mbae C.K."/>
            <person name="Kariuki S.M."/>
        </authorList>
    </citation>
    <scope>NUCLEOTIDE SEQUENCE</scope>
</reference>
<protein>
    <submittedName>
        <fullName evidence="1">Uncharacterized protein</fullName>
    </submittedName>
</protein>
<sequence>MNWKQKKQNKLKKRLHRWALSTIIYFKAGR</sequence>
<organism evidence="1">
    <name type="scientific">Salmonella phage vB_SEnST11_KE22</name>
    <dbReference type="NCBI Taxonomy" id="3161173"/>
    <lineage>
        <taxon>Viruses</taxon>
        <taxon>Duplodnaviria</taxon>
        <taxon>Heunggongvirae</taxon>
        <taxon>Uroviricota</taxon>
        <taxon>Caudoviricetes</taxon>
        <taxon>Vequintavirinae</taxon>
        <taxon>Seunavirus</taxon>
    </lineage>
</organism>
<evidence type="ECO:0000313" key="1">
    <source>
        <dbReference type="EMBL" id="XCH40235.1"/>
    </source>
</evidence>
<accession>A0AAU8GI31</accession>
<name>A0AAU8GI31_9CAUD</name>
<proteinExistence type="predicted"/>